<feature type="transmembrane region" description="Helical" evidence="2">
    <location>
        <begin position="927"/>
        <end position="946"/>
    </location>
</feature>
<feature type="compositionally biased region" description="Acidic residues" evidence="1">
    <location>
        <begin position="603"/>
        <end position="613"/>
    </location>
</feature>
<name>A0ABQ4KDP7_9BACI</name>
<evidence type="ECO:0000313" key="3">
    <source>
        <dbReference type="EMBL" id="GIN56088.1"/>
    </source>
</evidence>
<evidence type="ECO:0000256" key="1">
    <source>
        <dbReference type="SAM" id="MobiDB-lite"/>
    </source>
</evidence>
<dbReference type="EMBL" id="BORB01000002">
    <property type="protein sequence ID" value="GIN56088.1"/>
    <property type="molecule type" value="Genomic_DNA"/>
</dbReference>
<dbReference type="RefSeq" id="WP_212965205.1">
    <property type="nucleotide sequence ID" value="NZ_BORB01000002.1"/>
</dbReference>
<dbReference type="PANTHER" id="PTHR30572">
    <property type="entry name" value="MEMBRANE COMPONENT OF TRANSPORTER-RELATED"/>
    <property type="match status" value="1"/>
</dbReference>
<organism evidence="3 4">
    <name type="scientific">Lederbergia ruris</name>
    <dbReference type="NCBI Taxonomy" id="217495"/>
    <lineage>
        <taxon>Bacteria</taxon>
        <taxon>Bacillati</taxon>
        <taxon>Bacillota</taxon>
        <taxon>Bacilli</taxon>
        <taxon>Bacillales</taxon>
        <taxon>Bacillaceae</taxon>
        <taxon>Lederbergia</taxon>
    </lineage>
</organism>
<keyword evidence="2" id="KW-1133">Transmembrane helix</keyword>
<feature type="transmembrane region" description="Helical" evidence="2">
    <location>
        <begin position="877"/>
        <end position="899"/>
    </location>
</feature>
<feature type="transmembrane region" description="Helical" evidence="2">
    <location>
        <begin position="817"/>
        <end position="846"/>
    </location>
</feature>
<dbReference type="Proteomes" id="UP000679950">
    <property type="component" value="Unassembled WGS sequence"/>
</dbReference>
<keyword evidence="2" id="KW-0472">Membrane</keyword>
<feature type="region of interest" description="Disordered" evidence="1">
    <location>
        <begin position="590"/>
        <end position="613"/>
    </location>
</feature>
<feature type="transmembrane region" description="Helical" evidence="2">
    <location>
        <begin position="304"/>
        <end position="328"/>
    </location>
</feature>
<evidence type="ECO:0000256" key="2">
    <source>
        <dbReference type="SAM" id="Phobius"/>
    </source>
</evidence>
<keyword evidence="2" id="KW-0812">Transmembrane</keyword>
<keyword evidence="4" id="KW-1185">Reference proteome</keyword>
<feature type="transmembrane region" description="Helical" evidence="2">
    <location>
        <begin position="485"/>
        <end position="506"/>
    </location>
</feature>
<feature type="transmembrane region" description="Helical" evidence="2">
    <location>
        <begin position="444"/>
        <end position="465"/>
    </location>
</feature>
<evidence type="ECO:0008006" key="5">
    <source>
        <dbReference type="Google" id="ProtNLM"/>
    </source>
</evidence>
<feature type="transmembrane region" description="Helical" evidence="2">
    <location>
        <begin position="401"/>
        <end position="423"/>
    </location>
</feature>
<evidence type="ECO:0000313" key="4">
    <source>
        <dbReference type="Proteomes" id="UP000679950"/>
    </source>
</evidence>
<sequence>MAILKLIINKMLNNRWLTGSLFLGLLITVSLVASIPIYTSGVMQKLLIKELEDHQVKTGEFPGIFTFTDSFATPGVDKPSQAFLKAEQVNADLTAQVGLPILAKNVTFGTIALKTMYEDEEKRAEEKEQRDGKLMMITGLEDEIELVDGRLPQAEPVDGIIEALVTEEALLKRNMVLGSTFIMSRADLDLEYVVKPVGVFQTKEIESLYWTLVSNNMSEDFIVSEKWFRNEILQNHEDALWFARFNTAFDYHQITPLDFPALLQLPGKMKREISGGKETNMLIDFPINGILKTYDQKGKQMTTMLWSLNVPVLIMLAIYLFMISRLIIERQLNEIAVFFSRGASRLQIVFIYFIEVAILGGLALLLGPIIALQLCKILGASNGFLEFVQRSTLPVELSGDAFLYALWTVLASIVMVMIPVIHASGSSIVSHKQGKVRHQGKMQWSLAILELALLGVAIYGLVTFNKRQKELLTFNIESADVSIDPVLFFLPALFIVGFGLVVLRVYPWIMKVIFKLGERFWPLPLYSTLLQVSRSSKQYKFLMLFLVMTIGMGVFSASAARTINTNLEEQLLYEQGAEIRMQVRWQDNLPPPNAMGYPTPGAEETDEEKSAELEEQEVVYTEPPFEPIAKLKHVDQTAKVFQKEELTVSVDEEKNISYGQLMAIETKDFGETVWFKDSLLPYHWYHYLNLLAEEPSAVLVSRETAKALNLQKGDEISLQWQGSDTGEFIVYEIIDYWPTFNPLEKIDEEEEQVGALVVANLSYVQTMLGLEPYEVWMKAKPGSSRAELYKEIEEADIAVAAMSDVVPQITELKNSALLLGVNGMMTMGFLISLLISFIGFLLYWILTIKARTLQYGIYRAMGISMPKLMGILISEQVFTSGAACGLGVLVGGITSMLYVPLFKISLNIDQLMPPFSVISDASDEAKIYLFSALMLLVGSAVLIGFLRKIKIDQAIKLGED</sequence>
<dbReference type="InterPro" id="IPR050250">
    <property type="entry name" value="Macrolide_Exporter_MacB"/>
</dbReference>
<dbReference type="PANTHER" id="PTHR30572:SF4">
    <property type="entry name" value="ABC TRANSPORTER PERMEASE YTRF"/>
    <property type="match status" value="1"/>
</dbReference>
<reference evidence="3 4" key="1">
    <citation type="submission" date="2021-03" db="EMBL/GenBank/DDBJ databases">
        <title>Antimicrobial resistance genes in bacteria isolated from Japanese honey, and their potential for conferring macrolide and lincosamide resistance in the American foulbrood pathogen Paenibacillus larvae.</title>
        <authorList>
            <person name="Okamoto M."/>
            <person name="Kumagai M."/>
            <person name="Kanamori H."/>
            <person name="Takamatsu D."/>
        </authorList>
    </citation>
    <scope>NUCLEOTIDE SEQUENCE [LARGE SCALE GENOMIC DNA]</scope>
    <source>
        <strain evidence="3 4">J8TS2</strain>
    </source>
</reference>
<comment type="caution">
    <text evidence="3">The sequence shown here is derived from an EMBL/GenBank/DDBJ whole genome shotgun (WGS) entry which is preliminary data.</text>
</comment>
<proteinExistence type="predicted"/>
<accession>A0ABQ4KDP7</accession>
<gene>
    <name evidence="3" type="ORF">J8TS2_04070</name>
</gene>
<protein>
    <recommendedName>
        <fullName evidence="5">ABC transporter permease</fullName>
    </recommendedName>
</protein>
<feature type="transmembrane region" description="Helical" evidence="2">
    <location>
        <begin position="349"/>
        <end position="371"/>
    </location>
</feature>
<feature type="transmembrane region" description="Helical" evidence="2">
    <location>
        <begin position="541"/>
        <end position="560"/>
    </location>
</feature>